<evidence type="ECO:0000313" key="1">
    <source>
        <dbReference type="EMBL" id="HAR56284.1"/>
    </source>
</evidence>
<dbReference type="EMBL" id="DMUP01000131">
    <property type="protein sequence ID" value="HAR56284.1"/>
    <property type="molecule type" value="Genomic_DNA"/>
</dbReference>
<name>A0A348WP22_9GAMM</name>
<protein>
    <submittedName>
        <fullName evidence="1">Uncharacterized protein</fullName>
    </submittedName>
</protein>
<comment type="caution">
    <text evidence="1">The sequence shown here is derived from an EMBL/GenBank/DDBJ whole genome shotgun (WGS) entry which is preliminary data.</text>
</comment>
<accession>A0A348WP22</accession>
<gene>
    <name evidence="1" type="ORF">DCR58_05785</name>
</gene>
<reference evidence="1 2" key="1">
    <citation type="journal article" date="2018" name="Nat. Biotechnol.">
        <title>A standardized bacterial taxonomy based on genome phylogeny substantially revises the tree of life.</title>
        <authorList>
            <person name="Parks D.H."/>
            <person name="Chuvochina M."/>
            <person name="Waite D.W."/>
            <person name="Rinke C."/>
            <person name="Skarshewski A."/>
            <person name="Chaumeil P.A."/>
            <person name="Hugenholtz P."/>
        </authorList>
    </citation>
    <scope>NUCLEOTIDE SEQUENCE [LARGE SCALE GENOMIC DNA]</scope>
    <source>
        <strain evidence="1">UBA9360</strain>
    </source>
</reference>
<sequence length="70" mass="8076">MLNTMNSCAMLAIITTLQTIVDDFVLDGKTTGRVKRKNFIQSRPPVDPLFVTIQHKKIFNLSAHRQYRNK</sequence>
<dbReference type="Proteomes" id="UP000262878">
    <property type="component" value="Unassembled WGS sequence"/>
</dbReference>
<proteinExistence type="predicted"/>
<dbReference type="AlphaFoldDB" id="A0A348WP22"/>
<evidence type="ECO:0000313" key="2">
    <source>
        <dbReference type="Proteomes" id="UP000262878"/>
    </source>
</evidence>
<organism evidence="1 2">
    <name type="scientific">Idiomarina baltica</name>
    <dbReference type="NCBI Taxonomy" id="190892"/>
    <lineage>
        <taxon>Bacteria</taxon>
        <taxon>Pseudomonadati</taxon>
        <taxon>Pseudomonadota</taxon>
        <taxon>Gammaproteobacteria</taxon>
        <taxon>Alteromonadales</taxon>
        <taxon>Idiomarinaceae</taxon>
        <taxon>Idiomarina</taxon>
    </lineage>
</organism>